<dbReference type="SUPFAM" id="SSF47413">
    <property type="entry name" value="lambda repressor-like DNA-binding domains"/>
    <property type="match status" value="1"/>
</dbReference>
<dbReference type="Gene3D" id="3.40.50.2300">
    <property type="match status" value="2"/>
</dbReference>
<proteinExistence type="predicted"/>
<gene>
    <name evidence="5" type="ORF">E5L68_020640</name>
</gene>
<evidence type="ECO:0000313" key="6">
    <source>
        <dbReference type="Proteomes" id="UP001517367"/>
    </source>
</evidence>
<dbReference type="SUPFAM" id="SSF53822">
    <property type="entry name" value="Periplasmic binding protein-like I"/>
    <property type="match status" value="1"/>
</dbReference>
<dbReference type="CDD" id="cd06267">
    <property type="entry name" value="PBP1_LacI_sugar_binding-like"/>
    <property type="match status" value="1"/>
</dbReference>
<protein>
    <submittedName>
        <fullName evidence="5">LacI family DNA-binding transcriptional regulator</fullName>
    </submittedName>
</protein>
<evidence type="ECO:0000256" key="1">
    <source>
        <dbReference type="ARBA" id="ARBA00023015"/>
    </source>
</evidence>
<dbReference type="InterPro" id="IPR000843">
    <property type="entry name" value="HTH_LacI"/>
</dbReference>
<dbReference type="Pfam" id="PF00356">
    <property type="entry name" value="LacI"/>
    <property type="match status" value="1"/>
</dbReference>
<evidence type="ECO:0000256" key="3">
    <source>
        <dbReference type="ARBA" id="ARBA00023163"/>
    </source>
</evidence>
<keyword evidence="2 5" id="KW-0238">DNA-binding</keyword>
<keyword evidence="1" id="KW-0805">Transcription regulation</keyword>
<dbReference type="Proteomes" id="UP001517367">
    <property type="component" value="Unassembled WGS sequence"/>
</dbReference>
<reference evidence="5 6" key="1">
    <citation type="submission" date="2024-12" db="EMBL/GenBank/DDBJ databases">
        <authorList>
            <person name="Hu S."/>
        </authorList>
    </citation>
    <scope>NUCLEOTIDE SEQUENCE [LARGE SCALE GENOMIC DNA]</scope>
    <source>
        <strain evidence="5 6">P-25</strain>
    </source>
</reference>
<dbReference type="SMART" id="SM00354">
    <property type="entry name" value="HTH_LACI"/>
    <property type="match status" value="1"/>
</dbReference>
<comment type="caution">
    <text evidence="5">The sequence shown here is derived from an EMBL/GenBank/DDBJ whole genome shotgun (WGS) entry which is preliminary data.</text>
</comment>
<dbReference type="Gene3D" id="1.10.260.40">
    <property type="entry name" value="lambda repressor-like DNA-binding domains"/>
    <property type="match status" value="1"/>
</dbReference>
<keyword evidence="3" id="KW-0804">Transcription</keyword>
<feature type="domain" description="HTH lacI-type" evidence="4">
    <location>
        <begin position="6"/>
        <end position="63"/>
    </location>
</feature>
<evidence type="ECO:0000256" key="2">
    <source>
        <dbReference type="ARBA" id="ARBA00023125"/>
    </source>
</evidence>
<dbReference type="InterPro" id="IPR046335">
    <property type="entry name" value="LacI/GalR-like_sensor"/>
</dbReference>
<dbReference type="InterPro" id="IPR010982">
    <property type="entry name" value="Lambda_DNA-bd_dom_sf"/>
</dbReference>
<dbReference type="Pfam" id="PF13377">
    <property type="entry name" value="Peripla_BP_3"/>
    <property type="match status" value="1"/>
</dbReference>
<accession>A0ABW9JPE6</accession>
<evidence type="ECO:0000259" key="4">
    <source>
        <dbReference type="PROSITE" id="PS50932"/>
    </source>
</evidence>
<organism evidence="5 6">
    <name type="scientific">Pedobacter helvus</name>
    <dbReference type="NCBI Taxonomy" id="2563444"/>
    <lineage>
        <taxon>Bacteria</taxon>
        <taxon>Pseudomonadati</taxon>
        <taxon>Bacteroidota</taxon>
        <taxon>Sphingobacteriia</taxon>
        <taxon>Sphingobacteriales</taxon>
        <taxon>Sphingobacteriaceae</taxon>
        <taxon>Pedobacter</taxon>
    </lineage>
</organism>
<dbReference type="PANTHER" id="PTHR30146">
    <property type="entry name" value="LACI-RELATED TRANSCRIPTIONAL REPRESSOR"/>
    <property type="match status" value="1"/>
</dbReference>
<dbReference type="PANTHER" id="PTHR30146:SF109">
    <property type="entry name" value="HTH-TYPE TRANSCRIPTIONAL REGULATOR GALS"/>
    <property type="match status" value="1"/>
</dbReference>
<sequence length="342" mass="37734">MQLETATIKTIADTIGLSLTTVSRVLNGVAKKYRISKATEERVLAEADRLGYIPNQAARNLRLKKSFAIGLVIPNLANPFFANIVSVVNQVLHERGYSVILTDCNEEEKLEIEAVNALSARNMDGMIVIPSGRGKKHLELLRQKRTPVVFIDRYFEDLAIPYVATNHYDGALKITEYLIANGHRKIACLQGSNHVMPNIKRVQGYIDAMKGHGHDPFYIGGNGFTFESGYLETKLLMQRSERPTAILALSDTILLGSLKALAEDGYRVPEDISIATFDNSVYLDFLACPVTSVSQPVTDIATIAIKLLLDKIEQQSTSGLTEQEKILISPAIIYRSSIASIP</sequence>
<name>A0ABW9JPE6_9SPHI</name>
<dbReference type="InterPro" id="IPR028082">
    <property type="entry name" value="Peripla_BP_I"/>
</dbReference>
<dbReference type="RefSeq" id="WP_138729459.1">
    <property type="nucleotide sequence ID" value="NZ_SRMP02000052.1"/>
</dbReference>
<evidence type="ECO:0000313" key="5">
    <source>
        <dbReference type="EMBL" id="MFN0293796.1"/>
    </source>
</evidence>
<keyword evidence="6" id="KW-1185">Reference proteome</keyword>
<dbReference type="CDD" id="cd01392">
    <property type="entry name" value="HTH_LacI"/>
    <property type="match status" value="1"/>
</dbReference>
<dbReference type="EMBL" id="SRMP02000052">
    <property type="protein sequence ID" value="MFN0293796.1"/>
    <property type="molecule type" value="Genomic_DNA"/>
</dbReference>
<dbReference type="GO" id="GO:0003677">
    <property type="term" value="F:DNA binding"/>
    <property type="evidence" value="ECO:0007669"/>
    <property type="project" value="UniProtKB-KW"/>
</dbReference>
<dbReference type="PROSITE" id="PS50932">
    <property type="entry name" value="HTH_LACI_2"/>
    <property type="match status" value="1"/>
</dbReference>